<dbReference type="EMBL" id="GECU01026216">
    <property type="protein sequence ID" value="JAS81490.1"/>
    <property type="molecule type" value="Transcribed_RNA"/>
</dbReference>
<dbReference type="EMBL" id="GECU01000256">
    <property type="protein sequence ID" value="JAT07451.1"/>
    <property type="molecule type" value="Transcribed_RNA"/>
</dbReference>
<sequence>MESIGAGLSTLFYSVAILTSVLLVLILIFFQGKPPLPPSPAQAVQRNAESVPFATSIKHLATNPAYVLLLVSYGINVGVFYAISTLLNQIFVAHFPGKEEDAGRIGLMIVVAGMLGSVCCGIVLDKTHKFKETTLGVYFFSLVGMVVYTFTLGSGFIAVVYITASLLGFFMTGYLPVGFELAAELTYPEPEGTSAGLLNAGAQVFGIFFTMFSSYVLNTYGDLWANIMLCCALVVGTGLTALIRSDLRRQAAHAKAPPLPGP</sequence>
<dbReference type="EMBL" id="GECU01016332">
    <property type="protein sequence ID" value="JAS91374.1"/>
    <property type="molecule type" value="Transcribed_RNA"/>
</dbReference>
<evidence type="ECO:0000313" key="15">
    <source>
        <dbReference type="EMBL" id="JAS85474.1"/>
    </source>
</evidence>
<evidence type="ECO:0000256" key="3">
    <source>
        <dbReference type="ARBA" id="ARBA00022989"/>
    </source>
</evidence>
<evidence type="ECO:0000313" key="17">
    <source>
        <dbReference type="EMBL" id="JAS93567.1"/>
    </source>
</evidence>
<comment type="subcellular location">
    <subcellularLocation>
        <location evidence="1">Membrane</location>
        <topology evidence="1">Multi-pass membrane protein</topology>
    </subcellularLocation>
</comment>
<evidence type="ECO:0000313" key="9">
    <source>
        <dbReference type="EMBL" id="JAS78649.1"/>
    </source>
</evidence>
<dbReference type="EMBL" id="GECU01029057">
    <property type="protein sequence ID" value="JAS78649.1"/>
    <property type="molecule type" value="Transcribed_RNA"/>
</dbReference>
<dbReference type="Gene3D" id="1.20.1250.20">
    <property type="entry name" value="MFS general substrate transporter like domains"/>
    <property type="match status" value="1"/>
</dbReference>
<evidence type="ECO:0000313" key="18">
    <source>
        <dbReference type="EMBL" id="JAS97237.1"/>
    </source>
</evidence>
<dbReference type="PANTHER" id="PTHR10924:SF4">
    <property type="entry name" value="GH15861P"/>
    <property type="match status" value="1"/>
</dbReference>
<keyword evidence="3 5" id="KW-1133">Transmembrane helix</keyword>
<dbReference type="EMBL" id="GECU01034002">
    <property type="protein sequence ID" value="JAS73704.1"/>
    <property type="molecule type" value="Transcribed_RNA"/>
</dbReference>
<dbReference type="AlphaFoldDB" id="A0A1B6JY32"/>
<organism evidence="20">
    <name type="scientific">Homalodisca liturata</name>
    <dbReference type="NCBI Taxonomy" id="320908"/>
    <lineage>
        <taxon>Eukaryota</taxon>
        <taxon>Metazoa</taxon>
        <taxon>Ecdysozoa</taxon>
        <taxon>Arthropoda</taxon>
        <taxon>Hexapoda</taxon>
        <taxon>Insecta</taxon>
        <taxon>Pterygota</taxon>
        <taxon>Neoptera</taxon>
        <taxon>Paraneoptera</taxon>
        <taxon>Hemiptera</taxon>
        <taxon>Auchenorrhyncha</taxon>
        <taxon>Membracoidea</taxon>
        <taxon>Cicadellidae</taxon>
        <taxon>Cicadellinae</taxon>
        <taxon>Proconiini</taxon>
        <taxon>Homalodisca</taxon>
    </lineage>
</organism>
<proteinExistence type="predicted"/>
<evidence type="ECO:0000256" key="2">
    <source>
        <dbReference type="ARBA" id="ARBA00022692"/>
    </source>
</evidence>
<dbReference type="EMBL" id="GECU01023072">
    <property type="protein sequence ID" value="JAS84634.1"/>
    <property type="molecule type" value="Transcribed_RNA"/>
</dbReference>
<feature type="transmembrane region" description="Helical" evidence="5">
    <location>
        <begin position="12"/>
        <end position="30"/>
    </location>
</feature>
<name>A0A1B6JY32_9HEMI</name>
<evidence type="ECO:0000259" key="6">
    <source>
        <dbReference type="PROSITE" id="PS50850"/>
    </source>
</evidence>
<evidence type="ECO:0000313" key="11">
    <source>
        <dbReference type="EMBL" id="JAS80522.1"/>
    </source>
</evidence>
<dbReference type="GO" id="GO:0016020">
    <property type="term" value="C:membrane"/>
    <property type="evidence" value="ECO:0007669"/>
    <property type="project" value="UniProtKB-SubCell"/>
</dbReference>
<dbReference type="Pfam" id="PF07690">
    <property type="entry name" value="MFS_1"/>
    <property type="match status" value="1"/>
</dbReference>
<dbReference type="GO" id="GO:0015232">
    <property type="term" value="F:heme transmembrane transporter activity"/>
    <property type="evidence" value="ECO:0007669"/>
    <property type="project" value="TreeGrafter"/>
</dbReference>
<feature type="transmembrane region" description="Helical" evidence="5">
    <location>
        <begin position="65"/>
        <end position="83"/>
    </location>
</feature>
<evidence type="ECO:0000313" key="12">
    <source>
        <dbReference type="EMBL" id="JAS81490.1"/>
    </source>
</evidence>
<accession>A0A1B6JY32</accession>
<evidence type="ECO:0000256" key="4">
    <source>
        <dbReference type="ARBA" id="ARBA00023136"/>
    </source>
</evidence>
<dbReference type="FunFam" id="1.20.1250.20:FF:000092">
    <property type="entry name" value="Feline leukemia virus subgroup C receptor-related protein 2 isoform 1"/>
    <property type="match status" value="1"/>
</dbReference>
<dbReference type="PROSITE" id="PS50850">
    <property type="entry name" value="MFS"/>
    <property type="match status" value="1"/>
</dbReference>
<dbReference type="EMBL" id="GECU01024305">
    <property type="protein sequence ID" value="JAS83401.1"/>
    <property type="molecule type" value="Transcribed_RNA"/>
</dbReference>
<dbReference type="EMBL" id="GECU01036837">
    <property type="protein sequence ID" value="JAS70869.1"/>
    <property type="molecule type" value="Transcribed_RNA"/>
</dbReference>
<protein>
    <recommendedName>
        <fullName evidence="6">Major facilitator superfamily (MFS) profile domain-containing protein</fullName>
    </recommendedName>
</protein>
<dbReference type="GO" id="GO:0020037">
    <property type="term" value="F:heme binding"/>
    <property type="evidence" value="ECO:0007669"/>
    <property type="project" value="TreeGrafter"/>
</dbReference>
<feature type="transmembrane region" description="Helical" evidence="5">
    <location>
        <begin position="103"/>
        <end position="124"/>
    </location>
</feature>
<dbReference type="EMBL" id="GECU01027184">
    <property type="protein sequence ID" value="JAS80522.1"/>
    <property type="molecule type" value="Transcribed_RNA"/>
</dbReference>
<dbReference type="SUPFAM" id="SSF103473">
    <property type="entry name" value="MFS general substrate transporter"/>
    <property type="match status" value="1"/>
</dbReference>
<feature type="transmembrane region" description="Helical" evidence="5">
    <location>
        <begin position="195"/>
        <end position="217"/>
    </location>
</feature>
<evidence type="ECO:0000313" key="13">
    <source>
        <dbReference type="EMBL" id="JAS83401.1"/>
    </source>
</evidence>
<evidence type="ECO:0000313" key="19">
    <source>
        <dbReference type="EMBL" id="JAS99722.1"/>
    </source>
</evidence>
<dbReference type="EMBL" id="GECU01007984">
    <property type="protein sequence ID" value="JAS99722.1"/>
    <property type="molecule type" value="Transcribed_RNA"/>
</dbReference>
<evidence type="ECO:0000313" key="16">
    <source>
        <dbReference type="EMBL" id="JAS91374.1"/>
    </source>
</evidence>
<evidence type="ECO:0000313" key="7">
    <source>
        <dbReference type="EMBL" id="JAS70869.1"/>
    </source>
</evidence>
<dbReference type="InterPro" id="IPR049680">
    <property type="entry name" value="FLVCR1-2_SLC49-like"/>
</dbReference>
<evidence type="ECO:0000256" key="1">
    <source>
        <dbReference type="ARBA" id="ARBA00004141"/>
    </source>
</evidence>
<dbReference type="GO" id="GO:0097037">
    <property type="term" value="P:heme export"/>
    <property type="evidence" value="ECO:0007669"/>
    <property type="project" value="TreeGrafter"/>
</dbReference>
<dbReference type="EMBL" id="GECU01003616">
    <property type="protein sequence ID" value="JAT04091.1"/>
    <property type="molecule type" value="Transcribed_RNA"/>
</dbReference>
<evidence type="ECO:0000313" key="20">
    <source>
        <dbReference type="EMBL" id="JAT04091.1"/>
    </source>
</evidence>
<dbReference type="EMBL" id="GECU01022232">
    <property type="protein sequence ID" value="JAS85474.1"/>
    <property type="molecule type" value="Transcribed_RNA"/>
</dbReference>
<dbReference type="InterPro" id="IPR020846">
    <property type="entry name" value="MFS_dom"/>
</dbReference>
<feature type="domain" description="Major facilitator superfamily (MFS) profile" evidence="6">
    <location>
        <begin position="1"/>
        <end position="248"/>
    </location>
</feature>
<dbReference type="EMBL" id="GECU01010469">
    <property type="protein sequence ID" value="JAS97237.1"/>
    <property type="molecule type" value="Transcribed_RNA"/>
</dbReference>
<evidence type="ECO:0000313" key="14">
    <source>
        <dbReference type="EMBL" id="JAS84634.1"/>
    </source>
</evidence>
<evidence type="ECO:0000256" key="5">
    <source>
        <dbReference type="SAM" id="Phobius"/>
    </source>
</evidence>
<feature type="transmembrane region" description="Helical" evidence="5">
    <location>
        <begin position="223"/>
        <end position="243"/>
    </location>
</feature>
<dbReference type="InterPro" id="IPR036259">
    <property type="entry name" value="MFS_trans_sf"/>
</dbReference>
<dbReference type="PANTHER" id="PTHR10924">
    <property type="entry name" value="MAJOR FACILITATOR SUPERFAMILY PROTEIN-RELATED"/>
    <property type="match status" value="1"/>
</dbReference>
<dbReference type="InterPro" id="IPR011701">
    <property type="entry name" value="MFS"/>
</dbReference>
<reference evidence="20" key="1">
    <citation type="submission" date="2015-11" db="EMBL/GenBank/DDBJ databases">
        <title>De novo transcriptome assembly of four potential Pierce s Disease insect vectors from Arizona vineyards.</title>
        <authorList>
            <person name="Tassone E.E."/>
        </authorList>
    </citation>
    <scope>NUCLEOTIDE SEQUENCE</scope>
</reference>
<evidence type="ECO:0000313" key="21">
    <source>
        <dbReference type="EMBL" id="JAT07451.1"/>
    </source>
</evidence>
<evidence type="ECO:0000313" key="10">
    <source>
        <dbReference type="EMBL" id="JAS79263.1"/>
    </source>
</evidence>
<dbReference type="EMBL" id="GECU01028443">
    <property type="protein sequence ID" value="JAS79263.1"/>
    <property type="molecule type" value="Transcribed_RNA"/>
</dbReference>
<keyword evidence="4 5" id="KW-0472">Membrane</keyword>
<feature type="transmembrane region" description="Helical" evidence="5">
    <location>
        <begin position="136"/>
        <end position="160"/>
    </location>
</feature>
<dbReference type="EMBL" id="GECU01014139">
    <property type="protein sequence ID" value="JAS93567.1"/>
    <property type="molecule type" value="Transcribed_RNA"/>
</dbReference>
<keyword evidence="2 5" id="KW-0812">Transmembrane</keyword>
<evidence type="ECO:0000313" key="8">
    <source>
        <dbReference type="EMBL" id="JAS73704.1"/>
    </source>
</evidence>
<gene>
    <name evidence="16" type="ORF">g.40273</name>
    <name evidence="12" type="ORF">g.40274</name>
    <name evidence="7" type="ORF">g.40275</name>
    <name evidence="21" type="ORF">g.40276</name>
    <name evidence="19" type="ORF">g.40277</name>
    <name evidence="20" type="ORF">g.40278</name>
    <name evidence="10" type="ORF">g.40279</name>
    <name evidence="18" type="ORF">g.40280</name>
    <name evidence="14" type="ORF">g.40281</name>
    <name evidence="9" type="ORF">g.40282</name>
    <name evidence="15" type="ORF">g.40283</name>
    <name evidence="17" type="ORF">g.40284</name>
    <name evidence="13" type="ORF">g.40285</name>
    <name evidence="11" type="ORF">g.40286</name>
    <name evidence="8" type="ORF">g.40287</name>
</gene>